<evidence type="ECO:0000313" key="1">
    <source>
        <dbReference type="EMBL" id="CUN14829.1"/>
    </source>
</evidence>
<name>A0A173UIX6_9FIRM</name>
<gene>
    <name evidence="1" type="ORF">ERS852582_02150</name>
</gene>
<dbReference type="AlphaFoldDB" id="A0A173UIX6"/>
<evidence type="ECO:0000313" key="2">
    <source>
        <dbReference type="Proteomes" id="UP000095649"/>
    </source>
</evidence>
<sequence>MASSHKKRTGLRAALIVLLCLVLVCVVAAAVLYSFISRKIKAFQSGASFALDYTITSTEAEPPALYALLDKFGGTTGSLTGQYTPRAVQLALYPTGTSTVNDAPLTRMYISEEETLYDAGQLYNKLRSTVVAEYPLASLLLPGWSLGSYISQDQLATLLGVDPTATSLQQVNDFQLDLKQLKTVQPANAKEGYLYLQLPNLAAGEDAPQLILGIEKQGLLKTLSPKVHILLDVPAHHIHAELSGTVTAAQTEVTAPTSRMQDSDVESLVQLRKTIESIVQFVQTAAQSDDAAASPAA</sequence>
<accession>A0A173UIX6</accession>
<organism evidence="1 2">
    <name type="scientific">Faecalibacterium prausnitzii</name>
    <dbReference type="NCBI Taxonomy" id="853"/>
    <lineage>
        <taxon>Bacteria</taxon>
        <taxon>Bacillati</taxon>
        <taxon>Bacillota</taxon>
        <taxon>Clostridia</taxon>
        <taxon>Eubacteriales</taxon>
        <taxon>Oscillospiraceae</taxon>
        <taxon>Faecalibacterium</taxon>
    </lineage>
</organism>
<reference evidence="1 2" key="1">
    <citation type="submission" date="2015-09" db="EMBL/GenBank/DDBJ databases">
        <authorList>
            <consortium name="Pathogen Informatics"/>
        </authorList>
    </citation>
    <scope>NUCLEOTIDE SEQUENCE [LARGE SCALE GENOMIC DNA]</scope>
    <source>
        <strain evidence="1 2">2789STDY5834970</strain>
    </source>
</reference>
<dbReference type="RefSeq" id="WP_055186522.1">
    <property type="nucleotide sequence ID" value="NZ_CYXN01000021.1"/>
</dbReference>
<dbReference type="Proteomes" id="UP000095649">
    <property type="component" value="Unassembled WGS sequence"/>
</dbReference>
<dbReference type="EMBL" id="CYXN01000021">
    <property type="protein sequence ID" value="CUN14829.1"/>
    <property type="molecule type" value="Genomic_DNA"/>
</dbReference>
<dbReference type="OrthoDB" id="1861154at2"/>
<proteinExistence type="predicted"/>
<protein>
    <submittedName>
        <fullName evidence="1">Uncharacterized protein</fullName>
    </submittedName>
</protein>